<keyword evidence="2" id="KW-1185">Reference proteome</keyword>
<dbReference type="AlphaFoldDB" id="A0A261TI81"/>
<accession>A0A261TI81</accession>
<sequence length="60" mass="6671">MTDTDANAIIMFSMSGRRRVGRGRLLNAFATTTAEATWMARLTDNLRPPLRTSSDTTSQH</sequence>
<name>A0A261TI81_9BORD</name>
<evidence type="ECO:0000313" key="2">
    <source>
        <dbReference type="Proteomes" id="UP000216913"/>
    </source>
</evidence>
<dbReference type="EMBL" id="NEVP01000009">
    <property type="protein sequence ID" value="OZI48912.1"/>
    <property type="molecule type" value="Genomic_DNA"/>
</dbReference>
<dbReference type="Proteomes" id="UP000216913">
    <property type="component" value="Unassembled WGS sequence"/>
</dbReference>
<proteinExistence type="predicted"/>
<evidence type="ECO:0000313" key="1">
    <source>
        <dbReference type="EMBL" id="OZI48912.1"/>
    </source>
</evidence>
<organism evidence="1 2">
    <name type="scientific">Bordetella genomosp. 5</name>
    <dbReference type="NCBI Taxonomy" id="1395608"/>
    <lineage>
        <taxon>Bacteria</taxon>
        <taxon>Pseudomonadati</taxon>
        <taxon>Pseudomonadota</taxon>
        <taxon>Betaproteobacteria</taxon>
        <taxon>Burkholderiales</taxon>
        <taxon>Alcaligenaceae</taxon>
        <taxon>Bordetella</taxon>
    </lineage>
</organism>
<protein>
    <submittedName>
        <fullName evidence="1">Uncharacterized protein</fullName>
    </submittedName>
</protein>
<comment type="caution">
    <text evidence="1">The sequence shown here is derived from an EMBL/GenBank/DDBJ whole genome shotgun (WGS) entry which is preliminary data.</text>
</comment>
<gene>
    <name evidence="1" type="ORF">CAL25_14875</name>
</gene>
<reference evidence="1 2" key="1">
    <citation type="submission" date="2017-05" db="EMBL/GenBank/DDBJ databases">
        <title>Complete and WGS of Bordetella genogroups.</title>
        <authorList>
            <person name="Spilker T."/>
            <person name="LiPuma J."/>
        </authorList>
    </citation>
    <scope>NUCLEOTIDE SEQUENCE [LARGE SCALE GENOMIC DNA]</scope>
    <source>
        <strain evidence="1 2">AU10456</strain>
    </source>
</reference>